<protein>
    <submittedName>
        <fullName evidence="1">Uncharacterized protein</fullName>
    </submittedName>
</protein>
<gene>
    <name evidence="1" type="ORF">FD04_GL000677</name>
</gene>
<sequence>MMKVHFYLWGGTILDQIRIVGDIWSGKFQPTLTGNRIVDTALLNQFKTRLMDWLSTNRIEVEVNIDHHFSMQHTDTNPTLYLIDSQIIADVGDHTLQPINYLPIKHQSLLHANPAELFQALINYFKAAQQEQS</sequence>
<dbReference type="PATRIC" id="fig|1423776.4.peg.680"/>
<organism evidence="1 2">
    <name type="scientific">Secundilactobacillus odoratitofui DSM 19909 = JCM 15043</name>
    <dbReference type="NCBI Taxonomy" id="1423776"/>
    <lineage>
        <taxon>Bacteria</taxon>
        <taxon>Bacillati</taxon>
        <taxon>Bacillota</taxon>
        <taxon>Bacilli</taxon>
        <taxon>Lactobacillales</taxon>
        <taxon>Lactobacillaceae</taxon>
        <taxon>Secundilactobacillus</taxon>
    </lineage>
</organism>
<dbReference type="Proteomes" id="UP000051160">
    <property type="component" value="Unassembled WGS sequence"/>
</dbReference>
<comment type="caution">
    <text evidence="1">The sequence shown here is derived from an EMBL/GenBank/DDBJ whole genome shotgun (WGS) entry which is preliminary data.</text>
</comment>
<keyword evidence="2" id="KW-1185">Reference proteome</keyword>
<reference evidence="1 2" key="1">
    <citation type="journal article" date="2015" name="Genome Announc.">
        <title>Expanding the biotechnology potential of lactobacilli through comparative genomics of 213 strains and associated genera.</title>
        <authorList>
            <person name="Sun Z."/>
            <person name="Harris H.M."/>
            <person name="McCann A."/>
            <person name="Guo C."/>
            <person name="Argimon S."/>
            <person name="Zhang W."/>
            <person name="Yang X."/>
            <person name="Jeffery I.B."/>
            <person name="Cooney J.C."/>
            <person name="Kagawa T.F."/>
            <person name="Liu W."/>
            <person name="Song Y."/>
            <person name="Salvetti E."/>
            <person name="Wrobel A."/>
            <person name="Rasinkangas P."/>
            <person name="Parkhill J."/>
            <person name="Rea M.C."/>
            <person name="O'Sullivan O."/>
            <person name="Ritari J."/>
            <person name="Douillard F.P."/>
            <person name="Paul Ross R."/>
            <person name="Yang R."/>
            <person name="Briner A.E."/>
            <person name="Felis G.E."/>
            <person name="de Vos W.M."/>
            <person name="Barrangou R."/>
            <person name="Klaenhammer T.R."/>
            <person name="Caufield P.W."/>
            <person name="Cui Y."/>
            <person name="Zhang H."/>
            <person name="O'Toole P.W."/>
        </authorList>
    </citation>
    <scope>NUCLEOTIDE SEQUENCE [LARGE SCALE GENOMIC DNA]</scope>
    <source>
        <strain evidence="1 2">DSM 19909</strain>
    </source>
</reference>
<dbReference type="AlphaFoldDB" id="A0A0R1LP90"/>
<accession>A0A0R1LP90</accession>
<evidence type="ECO:0000313" key="2">
    <source>
        <dbReference type="Proteomes" id="UP000051160"/>
    </source>
</evidence>
<dbReference type="EMBL" id="AZEE01000028">
    <property type="protein sequence ID" value="KRK97708.1"/>
    <property type="molecule type" value="Genomic_DNA"/>
</dbReference>
<evidence type="ECO:0000313" key="1">
    <source>
        <dbReference type="EMBL" id="KRK97708.1"/>
    </source>
</evidence>
<proteinExistence type="predicted"/>
<name>A0A0R1LP90_9LACO</name>